<comment type="subcellular location">
    <subcellularLocation>
        <location evidence="1">Nucleus</location>
    </subcellularLocation>
</comment>
<dbReference type="Pfam" id="PF03847">
    <property type="entry name" value="TFIID_20kDa"/>
    <property type="match status" value="1"/>
</dbReference>
<evidence type="ECO:0000259" key="7">
    <source>
        <dbReference type="Pfam" id="PF03847"/>
    </source>
</evidence>
<dbReference type="STRING" id="307507.A0A2V0NSK3"/>
<accession>A0A2V0NSK3</accession>
<keyword evidence="4" id="KW-0804">Transcription</keyword>
<dbReference type="GO" id="GO:0005669">
    <property type="term" value="C:transcription factor TFIID complex"/>
    <property type="evidence" value="ECO:0007669"/>
    <property type="project" value="InterPro"/>
</dbReference>
<evidence type="ECO:0000256" key="4">
    <source>
        <dbReference type="ARBA" id="ARBA00023163"/>
    </source>
</evidence>
<protein>
    <submittedName>
        <fullName evidence="8">Transcription initiation factor TFIID subunit 12</fullName>
    </submittedName>
</protein>
<evidence type="ECO:0000256" key="1">
    <source>
        <dbReference type="ARBA" id="ARBA00004123"/>
    </source>
</evidence>
<dbReference type="SUPFAM" id="SSF81995">
    <property type="entry name" value="beta-sandwich domain of Sec23/24"/>
    <property type="match status" value="1"/>
</dbReference>
<keyword evidence="3" id="KW-0805">Transcription regulation</keyword>
<feature type="region of interest" description="Disordered" evidence="6">
    <location>
        <begin position="1"/>
        <end position="47"/>
    </location>
</feature>
<dbReference type="Proteomes" id="UP000247498">
    <property type="component" value="Unassembled WGS sequence"/>
</dbReference>
<dbReference type="OrthoDB" id="2193432at2759"/>
<keyword evidence="8" id="KW-0648">Protein biosynthesis</keyword>
<keyword evidence="8" id="KW-0396">Initiation factor</keyword>
<dbReference type="AlphaFoldDB" id="A0A2V0NSK3"/>
<dbReference type="GO" id="GO:0017025">
    <property type="term" value="F:TBP-class protein binding"/>
    <property type="evidence" value="ECO:0007669"/>
    <property type="project" value="TreeGrafter"/>
</dbReference>
<dbReference type="InterPro" id="IPR009072">
    <property type="entry name" value="Histone-fold"/>
</dbReference>
<dbReference type="InParanoid" id="A0A2V0NSK3"/>
<feature type="compositionally biased region" description="Gly residues" evidence="6">
    <location>
        <begin position="241"/>
        <end position="256"/>
    </location>
</feature>
<dbReference type="InterPro" id="IPR037794">
    <property type="entry name" value="TAF12"/>
</dbReference>
<keyword evidence="9" id="KW-1185">Reference proteome</keyword>
<dbReference type="GO" id="GO:0003743">
    <property type="term" value="F:translation initiation factor activity"/>
    <property type="evidence" value="ECO:0007669"/>
    <property type="project" value="UniProtKB-KW"/>
</dbReference>
<keyword evidence="5" id="KW-0539">Nucleus</keyword>
<reference evidence="8 9" key="1">
    <citation type="journal article" date="2018" name="Sci. Rep.">
        <title>Raphidocelis subcapitata (=Pseudokirchneriella subcapitata) provides an insight into genome evolution and environmental adaptations in the Sphaeropleales.</title>
        <authorList>
            <person name="Suzuki S."/>
            <person name="Yamaguchi H."/>
            <person name="Nakajima N."/>
            <person name="Kawachi M."/>
        </authorList>
    </citation>
    <scope>NUCLEOTIDE SEQUENCE [LARGE SCALE GENOMIC DNA]</scope>
    <source>
        <strain evidence="8 9">NIES-35</strain>
    </source>
</reference>
<gene>
    <name evidence="8" type="ORF">Rsub_00619</name>
</gene>
<dbReference type="GO" id="GO:0000124">
    <property type="term" value="C:SAGA complex"/>
    <property type="evidence" value="ECO:0007669"/>
    <property type="project" value="InterPro"/>
</dbReference>
<dbReference type="InterPro" id="IPR003228">
    <property type="entry name" value="TFIID_TAF12_dom"/>
</dbReference>
<feature type="compositionally biased region" description="Low complexity" evidence="6">
    <location>
        <begin position="1"/>
        <end position="17"/>
    </location>
</feature>
<dbReference type="SUPFAM" id="SSF47113">
    <property type="entry name" value="Histone-fold"/>
    <property type="match status" value="1"/>
</dbReference>
<feature type="region of interest" description="Disordered" evidence="6">
    <location>
        <begin position="213"/>
        <end position="256"/>
    </location>
</feature>
<dbReference type="GO" id="GO:0051123">
    <property type="term" value="P:RNA polymerase II preinitiation complex assembly"/>
    <property type="evidence" value="ECO:0007669"/>
    <property type="project" value="TreeGrafter"/>
</dbReference>
<comment type="similarity">
    <text evidence="2">Belongs to the TAF12 family.</text>
</comment>
<proteinExistence type="inferred from homology"/>
<evidence type="ECO:0000313" key="9">
    <source>
        <dbReference type="Proteomes" id="UP000247498"/>
    </source>
</evidence>
<evidence type="ECO:0000256" key="5">
    <source>
        <dbReference type="ARBA" id="ARBA00023242"/>
    </source>
</evidence>
<dbReference type="PANTHER" id="PTHR12264:SF21">
    <property type="entry name" value="TRANSCRIPTION INITIATION FACTOR TFIID SUBUNIT 12"/>
    <property type="match status" value="1"/>
</dbReference>
<dbReference type="Gene3D" id="1.10.20.10">
    <property type="entry name" value="Histone, subunit A"/>
    <property type="match status" value="1"/>
</dbReference>
<dbReference type="PANTHER" id="PTHR12264">
    <property type="entry name" value="TRANSCRIPTION INITIATION FACTOR TFIID SUBUNIT 12"/>
    <property type="match status" value="1"/>
</dbReference>
<name>A0A2V0NSK3_9CHLO</name>
<evidence type="ECO:0000313" key="8">
    <source>
        <dbReference type="EMBL" id="GBF87907.1"/>
    </source>
</evidence>
<evidence type="ECO:0000256" key="2">
    <source>
        <dbReference type="ARBA" id="ARBA00007530"/>
    </source>
</evidence>
<dbReference type="GO" id="GO:0046982">
    <property type="term" value="F:protein heterodimerization activity"/>
    <property type="evidence" value="ECO:0007669"/>
    <property type="project" value="InterPro"/>
</dbReference>
<feature type="domain" description="Transcription initiation factor TFIID subunit 12" evidence="7">
    <location>
        <begin position="150"/>
        <end position="209"/>
    </location>
</feature>
<organism evidence="8 9">
    <name type="scientific">Raphidocelis subcapitata</name>
    <dbReference type="NCBI Taxonomy" id="307507"/>
    <lineage>
        <taxon>Eukaryota</taxon>
        <taxon>Viridiplantae</taxon>
        <taxon>Chlorophyta</taxon>
        <taxon>core chlorophytes</taxon>
        <taxon>Chlorophyceae</taxon>
        <taxon>CS clade</taxon>
        <taxon>Sphaeropleales</taxon>
        <taxon>Selenastraceae</taxon>
        <taxon>Raphidocelis</taxon>
    </lineage>
</organism>
<dbReference type="EMBL" id="BDRX01000002">
    <property type="protein sequence ID" value="GBF87907.1"/>
    <property type="molecule type" value="Genomic_DNA"/>
</dbReference>
<dbReference type="GO" id="GO:0003677">
    <property type="term" value="F:DNA binding"/>
    <property type="evidence" value="ECO:0007669"/>
    <property type="project" value="TreeGrafter"/>
</dbReference>
<comment type="caution">
    <text evidence="8">The sequence shown here is derived from an EMBL/GenBank/DDBJ whole genome shotgun (WGS) entry which is preliminary data.</text>
</comment>
<dbReference type="CDD" id="cd07981">
    <property type="entry name" value="HFD_TAF12"/>
    <property type="match status" value="1"/>
</dbReference>
<evidence type="ECO:0000256" key="6">
    <source>
        <dbReference type="SAM" id="MobiDB-lite"/>
    </source>
</evidence>
<evidence type="ECO:0000256" key="3">
    <source>
        <dbReference type="ARBA" id="ARBA00023015"/>
    </source>
</evidence>
<sequence>MQQQQQQQQQQQAAAAAGMRISPAPQQQQQPQLGGFVQRPPAMSMPPPGSVMLTSAAVAANPALLSSLRAGMPGGAFGGPSAGMAGGLGGAPAASSDVYSSAVVNAESVVSAHLPVRRRLLPGGGFAPVPAPDEHGRILTRAQLDRLMRMQGLDGAFSLAPEVVAELTRAAEDFVADAVERGAQLAAARKANTLRASDLAPYLERAHHIRVPGFGGELKPYRRPSASELHRERAAAVRQSGAGGGGGGAGGPQRRG</sequence>